<feature type="region of interest" description="Disordered" evidence="5">
    <location>
        <begin position="94"/>
        <end position="121"/>
    </location>
</feature>
<dbReference type="PANTHER" id="PTHR12972:SF0">
    <property type="entry name" value="PROTEIN DOWNSTREAM NEIGHBOR OF SON"/>
    <property type="match status" value="1"/>
</dbReference>
<evidence type="ECO:0000256" key="2">
    <source>
        <dbReference type="ARBA" id="ARBA00022473"/>
    </source>
</evidence>
<keyword evidence="2" id="KW-0217">Developmental protein</keyword>
<keyword evidence="7" id="KW-1185">Reference proteome</keyword>
<dbReference type="GO" id="GO:0033260">
    <property type="term" value="P:nuclear DNA replication"/>
    <property type="evidence" value="ECO:0007669"/>
    <property type="project" value="TreeGrafter"/>
</dbReference>
<dbReference type="AlphaFoldDB" id="A0A835MG52"/>
<name>A0A835MG52_9ROSI</name>
<dbReference type="GO" id="GO:0005634">
    <property type="term" value="C:nucleus"/>
    <property type="evidence" value="ECO:0007669"/>
    <property type="project" value="UniProtKB-SubCell"/>
</dbReference>
<feature type="compositionally biased region" description="Basic and acidic residues" evidence="5">
    <location>
        <begin position="111"/>
        <end position="120"/>
    </location>
</feature>
<dbReference type="InterPro" id="IPR024861">
    <property type="entry name" value="Donson"/>
</dbReference>
<dbReference type="Proteomes" id="UP000657918">
    <property type="component" value="Chromosome 16"/>
</dbReference>
<evidence type="ECO:0000256" key="3">
    <source>
        <dbReference type="ARBA" id="ARBA00023242"/>
    </source>
</evidence>
<dbReference type="EMBL" id="JADGMS010000016">
    <property type="protein sequence ID" value="KAF9664835.1"/>
    <property type="molecule type" value="Genomic_DNA"/>
</dbReference>
<proteinExistence type="inferred from homology"/>
<comment type="caution">
    <text evidence="6">The sequence shown here is derived from an EMBL/GenBank/DDBJ whole genome shotgun (WGS) entry which is preliminary data.</text>
</comment>
<reference evidence="6 7" key="1">
    <citation type="submission" date="2020-10" db="EMBL/GenBank/DDBJ databases">
        <title>Plant Genome Project.</title>
        <authorList>
            <person name="Zhang R.-G."/>
        </authorList>
    </citation>
    <scope>NUCLEOTIDE SEQUENCE [LARGE SCALE GENOMIC DNA]</scope>
    <source>
        <strain evidence="6">FAFU-HL-1</strain>
        <tissue evidence="6">Leaf</tissue>
    </source>
</reference>
<comment type="similarity">
    <text evidence="4">Belongs to the DONSON family.</text>
</comment>
<sequence>MAKVAVPGSSLGSVNFQVCGAAAAAAALTDCTMVKRKTPSELRWDCRLLTALNLSSRIFSKLFNCNGGKSISFVITVGMQGEQLRRKKDIEIVDESPNPLGSKNNGIEMDNGLRKPDASRTPKYINTRMDEVYPVKKSRLRMLSVKDSAKENTSTEETNSLEKISALSTLASKRQQLSCTEKSVASDKVLKDDVVQPRQTVEKCSQSIFRSVTDLSSSGEKSSGLAFVEMDKALKGLVAHEPADTSGLNADSSEKAGNHSGNFCSECHIAGKKVPLDFTLKTRMRVASSCSVNWIHRSIMSSTYNGMPQLASQFGDSKDSSSFGQAMISQILSSKALHSWVYPQSTLPPAVISVLTSSATEGVCTSQFVVMFTGSDDSGHTKYLCNAYVSQSTRGLRSLLREHDVCFSMPLCHSKVEQVTTEDLVELSEIEKQNLGQTRRLSSLSDVDNSPQSLLAFCGNKNVNGLSSLTFLSGVDVPVMYSPVPFQNAALSSPEIKCVEVKRAHHIAASPKESAVNTESSLGSSTGLLSSIEIKDAYIPSWIVCRVCALMDSEGRSFEASFTTERTSIGLNVALETAGEKPDQAAPVEGLKESSHSFGIPEAIVAPCLRSGFLKGLKFCDGSYVASLSPV</sequence>
<accession>A0A835MG52</accession>
<evidence type="ECO:0000256" key="1">
    <source>
        <dbReference type="ARBA" id="ARBA00004123"/>
    </source>
</evidence>
<gene>
    <name evidence="6" type="ORF">SADUNF_Sadunf16G0059300</name>
</gene>
<evidence type="ECO:0000256" key="4">
    <source>
        <dbReference type="ARBA" id="ARBA00025806"/>
    </source>
</evidence>
<evidence type="ECO:0000313" key="7">
    <source>
        <dbReference type="Proteomes" id="UP000657918"/>
    </source>
</evidence>
<keyword evidence="3" id="KW-0539">Nucleus</keyword>
<dbReference type="PANTHER" id="PTHR12972">
    <property type="entry name" value="DOWNSTREAM NEIGHBOR OF SON"/>
    <property type="match status" value="1"/>
</dbReference>
<dbReference type="OrthoDB" id="534063at2759"/>
<protein>
    <submittedName>
        <fullName evidence="6">Uncharacterized protein</fullName>
    </submittedName>
</protein>
<evidence type="ECO:0000313" key="6">
    <source>
        <dbReference type="EMBL" id="KAF9664835.1"/>
    </source>
</evidence>
<organism evidence="6 7">
    <name type="scientific">Salix dunnii</name>
    <dbReference type="NCBI Taxonomy" id="1413687"/>
    <lineage>
        <taxon>Eukaryota</taxon>
        <taxon>Viridiplantae</taxon>
        <taxon>Streptophyta</taxon>
        <taxon>Embryophyta</taxon>
        <taxon>Tracheophyta</taxon>
        <taxon>Spermatophyta</taxon>
        <taxon>Magnoliopsida</taxon>
        <taxon>eudicotyledons</taxon>
        <taxon>Gunneridae</taxon>
        <taxon>Pentapetalae</taxon>
        <taxon>rosids</taxon>
        <taxon>fabids</taxon>
        <taxon>Malpighiales</taxon>
        <taxon>Salicaceae</taxon>
        <taxon>Saliceae</taxon>
        <taxon>Salix</taxon>
    </lineage>
</organism>
<evidence type="ECO:0000256" key="5">
    <source>
        <dbReference type="SAM" id="MobiDB-lite"/>
    </source>
</evidence>
<comment type="subcellular location">
    <subcellularLocation>
        <location evidence="1">Nucleus</location>
    </subcellularLocation>
</comment>